<dbReference type="Bgee" id="ENSOCUG00000032301">
    <property type="expression patterns" value="Expressed in uterus and 3 other cell types or tissues"/>
</dbReference>
<dbReference type="GO" id="GO:0008270">
    <property type="term" value="F:zinc ion binding"/>
    <property type="evidence" value="ECO:0007669"/>
    <property type="project" value="UniProtKB-KW"/>
</dbReference>
<dbReference type="AlphaFoldDB" id="A0A5F9CIS7"/>
<evidence type="ECO:0000256" key="5">
    <source>
        <dbReference type="SAM" id="MobiDB-lite"/>
    </source>
</evidence>
<feature type="compositionally biased region" description="Low complexity" evidence="5">
    <location>
        <begin position="382"/>
        <end position="398"/>
    </location>
</feature>
<dbReference type="PANTHER" id="PTHR40389">
    <property type="entry name" value="ENDOGENOUS RETROVIRUS GROUP K MEMBER 24 GAG POLYPROTEIN-RELATED"/>
    <property type="match status" value="1"/>
</dbReference>
<feature type="region of interest" description="Disordered" evidence="5">
    <location>
        <begin position="351"/>
        <end position="427"/>
    </location>
</feature>
<reference evidence="7" key="2">
    <citation type="submission" date="2025-08" db="UniProtKB">
        <authorList>
            <consortium name="Ensembl"/>
        </authorList>
    </citation>
    <scope>IDENTIFICATION</scope>
    <source>
        <strain evidence="7">Thorbecke</strain>
    </source>
</reference>
<evidence type="ECO:0000256" key="3">
    <source>
        <dbReference type="ARBA" id="ARBA00022833"/>
    </source>
</evidence>
<evidence type="ECO:0000256" key="4">
    <source>
        <dbReference type="PROSITE-ProRule" id="PRU00047"/>
    </source>
</evidence>
<dbReference type="InterPro" id="IPR045345">
    <property type="entry name" value="Gag_p24_C"/>
</dbReference>
<evidence type="ECO:0000259" key="6">
    <source>
        <dbReference type="PROSITE" id="PS50158"/>
    </source>
</evidence>
<reference evidence="7" key="3">
    <citation type="submission" date="2025-09" db="UniProtKB">
        <authorList>
            <consortium name="Ensembl"/>
        </authorList>
    </citation>
    <scope>IDENTIFICATION</scope>
    <source>
        <strain evidence="7">Thorbecke</strain>
    </source>
</reference>
<keyword evidence="2 4" id="KW-0863">Zinc-finger</keyword>
<organism evidence="7 8">
    <name type="scientific">Oryctolagus cuniculus</name>
    <name type="common">Rabbit</name>
    <dbReference type="NCBI Taxonomy" id="9986"/>
    <lineage>
        <taxon>Eukaryota</taxon>
        <taxon>Metazoa</taxon>
        <taxon>Chordata</taxon>
        <taxon>Craniata</taxon>
        <taxon>Vertebrata</taxon>
        <taxon>Euteleostomi</taxon>
        <taxon>Mammalia</taxon>
        <taxon>Eutheria</taxon>
        <taxon>Euarchontoglires</taxon>
        <taxon>Glires</taxon>
        <taxon>Lagomorpha</taxon>
        <taxon>Leporidae</taxon>
        <taxon>Oryctolagus</taxon>
    </lineage>
</organism>
<dbReference type="InterPro" id="IPR001878">
    <property type="entry name" value="Znf_CCHC"/>
</dbReference>
<dbReference type="SUPFAM" id="SSF57756">
    <property type="entry name" value="Retrovirus zinc finger-like domains"/>
    <property type="match status" value="2"/>
</dbReference>
<dbReference type="Pfam" id="PF14787">
    <property type="entry name" value="zf-CCHC_5"/>
    <property type="match status" value="1"/>
</dbReference>
<dbReference type="SUPFAM" id="SSF47943">
    <property type="entry name" value="Retrovirus capsid protein, N-terminal core domain"/>
    <property type="match status" value="1"/>
</dbReference>
<protein>
    <recommendedName>
        <fullName evidence="6">CCHC-type domain-containing protein</fullName>
    </recommendedName>
</protein>
<evidence type="ECO:0000256" key="2">
    <source>
        <dbReference type="ARBA" id="ARBA00022771"/>
    </source>
</evidence>
<name>A0A5F9CIS7_RABIT</name>
<dbReference type="InterPro" id="IPR036875">
    <property type="entry name" value="Znf_CCHC_sf"/>
</dbReference>
<dbReference type="Gene3D" id="4.10.60.10">
    <property type="entry name" value="Zinc finger, CCHC-type"/>
    <property type="match status" value="1"/>
</dbReference>
<keyword evidence="1" id="KW-0479">Metal-binding</keyword>
<dbReference type="Proteomes" id="UP000001811">
    <property type="component" value="Unplaced"/>
</dbReference>
<reference evidence="7 8" key="1">
    <citation type="journal article" date="2011" name="Nature">
        <title>A high-resolution map of human evolutionary constraint using 29 mammals.</title>
        <authorList>
            <person name="Lindblad-Toh K."/>
            <person name="Garber M."/>
            <person name="Zuk O."/>
            <person name="Lin M.F."/>
            <person name="Parker B.J."/>
            <person name="Washietl S."/>
            <person name="Kheradpour P."/>
            <person name="Ernst J."/>
            <person name="Jordan G."/>
            <person name="Mauceli E."/>
            <person name="Ward L.D."/>
            <person name="Lowe C.B."/>
            <person name="Holloway A.K."/>
            <person name="Clamp M."/>
            <person name="Gnerre S."/>
            <person name="Alfoldi J."/>
            <person name="Beal K."/>
            <person name="Chang J."/>
            <person name="Clawson H."/>
            <person name="Cuff J."/>
            <person name="Di Palma F."/>
            <person name="Fitzgerald S."/>
            <person name="Flicek P."/>
            <person name="Guttman M."/>
            <person name="Hubisz M.J."/>
            <person name="Jaffe D.B."/>
            <person name="Jungreis I."/>
            <person name="Kent W.J."/>
            <person name="Kostka D."/>
            <person name="Lara M."/>
            <person name="Martins A.L."/>
            <person name="Massingham T."/>
            <person name="Moltke I."/>
            <person name="Raney B.J."/>
            <person name="Rasmussen M.D."/>
            <person name="Robinson J."/>
            <person name="Stark A."/>
            <person name="Vilella A.J."/>
            <person name="Wen J."/>
            <person name="Xie X."/>
            <person name="Zody M.C."/>
            <person name="Baldwin J."/>
            <person name="Bloom T."/>
            <person name="Chin C.W."/>
            <person name="Heiman D."/>
            <person name="Nicol R."/>
            <person name="Nusbaum C."/>
            <person name="Young S."/>
            <person name="Wilkinson J."/>
            <person name="Worley K.C."/>
            <person name="Kovar C.L."/>
            <person name="Muzny D.M."/>
            <person name="Gibbs R.A."/>
            <person name="Cree A."/>
            <person name="Dihn H.H."/>
            <person name="Fowler G."/>
            <person name="Jhangiani S."/>
            <person name="Joshi V."/>
            <person name="Lee S."/>
            <person name="Lewis L.R."/>
            <person name="Nazareth L.V."/>
            <person name="Okwuonu G."/>
            <person name="Santibanez J."/>
            <person name="Warren W.C."/>
            <person name="Mardis E.R."/>
            <person name="Weinstock G.M."/>
            <person name="Wilson R.K."/>
            <person name="Delehaunty K."/>
            <person name="Dooling D."/>
            <person name="Fronik C."/>
            <person name="Fulton L."/>
            <person name="Fulton B."/>
            <person name="Graves T."/>
            <person name="Minx P."/>
            <person name="Sodergren E."/>
            <person name="Birney E."/>
            <person name="Margulies E.H."/>
            <person name="Herrero J."/>
            <person name="Green E.D."/>
            <person name="Haussler D."/>
            <person name="Siepel A."/>
            <person name="Goldman N."/>
            <person name="Pollard K.S."/>
            <person name="Pedersen J.S."/>
            <person name="Lander E.S."/>
            <person name="Kellis M."/>
        </authorList>
    </citation>
    <scope>NUCLEOTIDE SEQUENCE [LARGE SCALE GENOMIC DNA]</scope>
    <source>
        <strain evidence="8">Thorbecke</strain>
    </source>
</reference>
<dbReference type="SUPFAM" id="SSF47353">
    <property type="entry name" value="Retrovirus capsid dimerization domain-like"/>
    <property type="match status" value="1"/>
</dbReference>
<dbReference type="InParanoid" id="A0A5F9CIS7"/>
<sequence length="427" mass="47020">MRKLQLKGKKELKHGTFQGNLGEEPEASPPQYEPLSAQGKGRTFCPGVWKQVGAELLSAYPVFQDPQGQRYEEPLYIKIIKSVVESVRAYGISSSFTLAQVENLQRYCMTPNDWSGLARAALSPGQYLDFRAFLIDFANEQAAENAAAGNPHWDRDMLLGIGRFANQQTGYPHAGYEQVNKIAIKAWKSIPNRGEVGGNLTKITQGPTEPFSDFVACMVEAAGRIFGDPDRAMLLIEQLVFEQCTKECRAAITPWKSKGLQVWIKQCREIGGPLSNAGLAAAVLQITKGNRGSGNAGACFSCGKMGHMKRQCPQRGRGKEQRQEGPGICPKCRKGKHWANECRSVKDIEGNVLASGNGGARPKNGQRGPRPQGPQIYGVFKSQHQGPHQDQQQGRQSQWPSFRHPRDHGEPLQAPQAWTSVPPPDSY</sequence>
<feature type="domain" description="CCHC-type" evidence="6">
    <location>
        <begin position="299"/>
        <end position="314"/>
    </location>
</feature>
<dbReference type="Pfam" id="PF19317">
    <property type="entry name" value="Gag_p24_C"/>
    <property type="match status" value="1"/>
</dbReference>
<dbReference type="InterPro" id="IPR008919">
    <property type="entry name" value="Retrov_capsid_N"/>
</dbReference>
<dbReference type="Pfam" id="PF00607">
    <property type="entry name" value="Gag_p24"/>
    <property type="match status" value="1"/>
</dbReference>
<feature type="compositionally biased region" description="Basic residues" evidence="5">
    <location>
        <begin position="1"/>
        <end position="12"/>
    </location>
</feature>
<dbReference type="Pfam" id="PF00098">
    <property type="entry name" value="zf-CCHC"/>
    <property type="match status" value="1"/>
</dbReference>
<dbReference type="GeneTree" id="ENSGT00940000162994"/>
<evidence type="ECO:0000313" key="8">
    <source>
        <dbReference type="Proteomes" id="UP000001811"/>
    </source>
</evidence>
<keyword evidence="3" id="KW-0862">Zinc</keyword>
<dbReference type="PANTHER" id="PTHR40389:SF3">
    <property type="entry name" value="IGE-BINDING PROTEIN"/>
    <property type="match status" value="1"/>
</dbReference>
<accession>A0A5F9CIS7</accession>
<evidence type="ECO:0000313" key="7">
    <source>
        <dbReference type="Ensembl" id="ENSOCUP00000033492.1"/>
    </source>
</evidence>
<evidence type="ECO:0000256" key="1">
    <source>
        <dbReference type="ARBA" id="ARBA00022723"/>
    </source>
</evidence>
<dbReference type="Gene3D" id="1.10.375.10">
    <property type="entry name" value="Human Immunodeficiency Virus Type 1 Capsid Protein"/>
    <property type="match status" value="1"/>
</dbReference>
<dbReference type="InterPro" id="IPR008916">
    <property type="entry name" value="Retrov_capsid_C"/>
</dbReference>
<dbReference type="PROSITE" id="PS50158">
    <property type="entry name" value="ZF_CCHC"/>
    <property type="match status" value="1"/>
</dbReference>
<dbReference type="SMR" id="A0A5F9CIS7"/>
<feature type="region of interest" description="Disordered" evidence="5">
    <location>
        <begin position="310"/>
        <end position="330"/>
    </location>
</feature>
<dbReference type="Ensembl" id="ENSOCUT00000045563.1">
    <property type="protein sequence ID" value="ENSOCUP00000033492.1"/>
    <property type="gene ID" value="ENSOCUG00000032301.1"/>
</dbReference>
<dbReference type="GO" id="GO:0003676">
    <property type="term" value="F:nucleic acid binding"/>
    <property type="evidence" value="ECO:0007669"/>
    <property type="project" value="InterPro"/>
</dbReference>
<keyword evidence="8" id="KW-1185">Reference proteome</keyword>
<feature type="region of interest" description="Disordered" evidence="5">
    <location>
        <begin position="1"/>
        <end position="39"/>
    </location>
</feature>
<dbReference type="InterPro" id="IPR050195">
    <property type="entry name" value="Primate_lentivir_Gag_pol-like"/>
</dbReference>
<dbReference type="SMART" id="SM00343">
    <property type="entry name" value="ZnF_C2HC"/>
    <property type="match status" value="2"/>
</dbReference>
<proteinExistence type="predicted"/>
<dbReference type="Gene3D" id="1.10.1200.30">
    <property type="match status" value="1"/>
</dbReference>
<dbReference type="GO" id="GO:0016032">
    <property type="term" value="P:viral process"/>
    <property type="evidence" value="ECO:0007669"/>
    <property type="project" value="InterPro"/>
</dbReference>